<organism evidence="2 3">
    <name type="scientific">Nocardioides cavernae</name>
    <dbReference type="NCBI Taxonomy" id="1921566"/>
    <lineage>
        <taxon>Bacteria</taxon>
        <taxon>Bacillati</taxon>
        <taxon>Actinomycetota</taxon>
        <taxon>Actinomycetes</taxon>
        <taxon>Propionibacteriales</taxon>
        <taxon>Nocardioidaceae</taxon>
        <taxon>Nocardioides</taxon>
    </lineage>
</organism>
<dbReference type="InterPro" id="IPR050546">
    <property type="entry name" value="Glycosyl_Hydrlase_16"/>
</dbReference>
<dbReference type="GO" id="GO:0016787">
    <property type="term" value="F:hydrolase activity"/>
    <property type="evidence" value="ECO:0007669"/>
    <property type="project" value="UniProtKB-KW"/>
</dbReference>
<protein>
    <submittedName>
        <fullName evidence="2">Glycoside hydrolase family 16 protein</fullName>
    </submittedName>
</protein>
<keyword evidence="3" id="KW-1185">Reference proteome</keyword>
<dbReference type="CDD" id="cd00413">
    <property type="entry name" value="Glyco_hydrolase_16"/>
    <property type="match status" value="1"/>
</dbReference>
<evidence type="ECO:0000259" key="1">
    <source>
        <dbReference type="PROSITE" id="PS51762"/>
    </source>
</evidence>
<gene>
    <name evidence="2" type="ORF">IEZ26_01735</name>
</gene>
<dbReference type="PANTHER" id="PTHR10963:SF60">
    <property type="entry name" value="GRAM-NEGATIVE BACTERIA-BINDING PROTEIN 1-RELATED"/>
    <property type="match status" value="1"/>
</dbReference>
<sequence length="371" mass="40620">MQLLATGAPASADQGRRHDVRVTVDVLPPIAQPGTEPEDPVRGAALVAQFAPASPGSDVAFERAVRGGGWRVVGRDVQDSAGTATLAVRRGRYRVSTEAGGRAWSSRPVRARRWTPDFEDTFPGSRLDTSVWNDQEREHESVLAPRTCALVDAGARSVGGGVLHLGVALDPARAGQPCDYEWKGSAGRSPYLLTTQVATEHTYLTQYGIAAARIKLQRADGMHSAFWMLPEHSAFYDDDPARGAEIDVMEFWGDTGRGAETIGSFVTWHGPGWSSRSLGGKFPDARRALGADREWWQEFHVFSVEWTPEEYVFRVDGREYYRESQAVSHVPGYLVLSMLAADYELDDLGAGDLHDTAEVDWVQVYEGASSP</sequence>
<feature type="domain" description="GH16" evidence="1">
    <location>
        <begin position="102"/>
        <end position="370"/>
    </location>
</feature>
<dbReference type="RefSeq" id="WP_191193211.1">
    <property type="nucleotide sequence ID" value="NZ_JACXYZ010000001.1"/>
</dbReference>
<dbReference type="InterPro" id="IPR013320">
    <property type="entry name" value="ConA-like_dom_sf"/>
</dbReference>
<accession>A0ABR8N585</accession>
<evidence type="ECO:0000313" key="2">
    <source>
        <dbReference type="EMBL" id="MBD3923328.1"/>
    </source>
</evidence>
<dbReference type="PANTHER" id="PTHR10963">
    <property type="entry name" value="GLYCOSYL HYDROLASE-RELATED"/>
    <property type="match status" value="1"/>
</dbReference>
<dbReference type="SUPFAM" id="SSF49899">
    <property type="entry name" value="Concanavalin A-like lectins/glucanases"/>
    <property type="match status" value="1"/>
</dbReference>
<proteinExistence type="predicted"/>
<dbReference type="Proteomes" id="UP000618818">
    <property type="component" value="Unassembled WGS sequence"/>
</dbReference>
<dbReference type="EMBL" id="JACXYZ010000001">
    <property type="protein sequence ID" value="MBD3923328.1"/>
    <property type="molecule type" value="Genomic_DNA"/>
</dbReference>
<dbReference type="Pfam" id="PF00722">
    <property type="entry name" value="Glyco_hydro_16"/>
    <property type="match status" value="1"/>
</dbReference>
<name>A0ABR8N585_9ACTN</name>
<comment type="caution">
    <text evidence="2">The sequence shown here is derived from an EMBL/GenBank/DDBJ whole genome shotgun (WGS) entry which is preliminary data.</text>
</comment>
<dbReference type="PROSITE" id="PS51762">
    <property type="entry name" value="GH16_2"/>
    <property type="match status" value="1"/>
</dbReference>
<dbReference type="InterPro" id="IPR000757">
    <property type="entry name" value="Beta-glucanase-like"/>
</dbReference>
<keyword evidence="2" id="KW-0378">Hydrolase</keyword>
<reference evidence="2 3" key="1">
    <citation type="submission" date="2020-09" db="EMBL/GenBank/DDBJ databases">
        <title>novel species in genus Nocardioides.</title>
        <authorList>
            <person name="Zhang G."/>
        </authorList>
    </citation>
    <scope>NUCLEOTIDE SEQUENCE [LARGE SCALE GENOMIC DNA]</scope>
    <source>
        <strain evidence="2 3">KCTC 39551</strain>
    </source>
</reference>
<evidence type="ECO:0000313" key="3">
    <source>
        <dbReference type="Proteomes" id="UP000618818"/>
    </source>
</evidence>
<dbReference type="Gene3D" id="2.60.120.200">
    <property type="match status" value="1"/>
</dbReference>